<accession>A0ABY4PKA0</accession>
<keyword evidence="1" id="KW-0614">Plasmid</keyword>
<organism evidence="1 2">
    <name type="scientific">Apilactobacillus apisilvae</name>
    <dbReference type="NCBI Taxonomy" id="2923364"/>
    <lineage>
        <taxon>Bacteria</taxon>
        <taxon>Bacillati</taxon>
        <taxon>Bacillota</taxon>
        <taxon>Bacilli</taxon>
        <taxon>Lactobacillales</taxon>
        <taxon>Lactobacillaceae</taxon>
        <taxon>Apilactobacillus</taxon>
    </lineage>
</organism>
<evidence type="ECO:0008006" key="3">
    <source>
        <dbReference type="Google" id="ProtNLM"/>
    </source>
</evidence>
<dbReference type="Pfam" id="PF20765">
    <property type="entry name" value="Phage_tail_terminator_8"/>
    <property type="match status" value="1"/>
</dbReference>
<gene>
    <name evidence="1" type="ORF">MOO46_07680</name>
</gene>
<dbReference type="Proteomes" id="UP000831859">
    <property type="component" value="Plasmid p2unnamed"/>
</dbReference>
<dbReference type="RefSeq" id="WP_249511825.1">
    <property type="nucleotide sequence ID" value="NZ_CP093364.1"/>
</dbReference>
<evidence type="ECO:0000313" key="2">
    <source>
        <dbReference type="Proteomes" id="UP000831859"/>
    </source>
</evidence>
<keyword evidence="2" id="KW-1185">Reference proteome</keyword>
<name>A0ABY4PKA0_9LACO</name>
<sequence length="136" mass="15702">MIDVSKEIGKNLKRLFPDLKLYRNNVEGGFEEPSFLLQKIQSTSAPLTFGNQNRTYYYQLVYFPNPSNIAADIDRVEATLLDYFTELENFAQLVNRQSKINDQTLNFTFEVNIFAKVAREETKQAKMEYQGGINNG</sequence>
<protein>
    <recommendedName>
        <fullName evidence="3">Phage protein</fullName>
    </recommendedName>
</protein>
<dbReference type="EMBL" id="CP093364">
    <property type="protein sequence ID" value="UQS85862.1"/>
    <property type="molecule type" value="Genomic_DNA"/>
</dbReference>
<geneLocation type="plasmid" evidence="1 2">
    <name>p2unnamed</name>
</geneLocation>
<proteinExistence type="predicted"/>
<evidence type="ECO:0000313" key="1">
    <source>
        <dbReference type="EMBL" id="UQS85862.1"/>
    </source>
</evidence>
<reference evidence="1 2" key="1">
    <citation type="journal article" date="2022" name="Int. J. Syst. Evol. Microbiol.">
        <title>Apilactobacillus apisilvae sp. nov., Nicolia spurrieriana gen. nov. sp. nov., Bombilactobacillus folatiphilus sp. nov. and Bombilactobacillus thymidiniphilus sp. nov., four new lactic acid bacterial isolates from stingless bees Tetragonula carbonaria and Austroplebeia australis.</title>
        <authorList>
            <person name="Oliphant S.A."/>
            <person name="Watson-Haigh N.S."/>
            <person name="Sumby K.M."/>
            <person name="Gardner J."/>
            <person name="Groom S."/>
            <person name="Jiranek V."/>
        </authorList>
    </citation>
    <scope>NUCLEOTIDE SEQUENCE [LARGE SCALE GENOMIC DNA]</scope>
    <source>
        <strain evidence="1 2">SG5_A10</strain>
    </source>
</reference>
<dbReference type="InterPro" id="IPR049254">
    <property type="entry name" value="Phage_tail_terminator"/>
</dbReference>